<dbReference type="InterPro" id="IPR018929">
    <property type="entry name" value="DUF2510"/>
</dbReference>
<dbReference type="RefSeq" id="WP_186815225.1">
    <property type="nucleotide sequence ID" value="NZ_BAAARO010000007.1"/>
</dbReference>
<evidence type="ECO:0000313" key="8">
    <source>
        <dbReference type="EMBL" id="GEO31162.1"/>
    </source>
</evidence>
<feature type="domain" description="DUF2510" evidence="7">
    <location>
        <begin position="20"/>
        <end position="50"/>
    </location>
</feature>
<dbReference type="Pfam" id="PF10708">
    <property type="entry name" value="DUF2510"/>
    <property type="match status" value="1"/>
</dbReference>
<evidence type="ECO:0000259" key="7">
    <source>
        <dbReference type="Pfam" id="PF10708"/>
    </source>
</evidence>
<feature type="transmembrane region" description="Helical" evidence="6">
    <location>
        <begin position="128"/>
        <end position="152"/>
    </location>
</feature>
<dbReference type="InterPro" id="IPR019109">
    <property type="entry name" value="MamF_MmsF"/>
</dbReference>
<keyword evidence="3 6" id="KW-1133">Transmembrane helix</keyword>
<evidence type="ECO:0000256" key="6">
    <source>
        <dbReference type="SAM" id="Phobius"/>
    </source>
</evidence>
<name>A0A512D3Y1_9MICO</name>
<feature type="transmembrane region" description="Helical" evidence="6">
    <location>
        <begin position="96"/>
        <end position="116"/>
    </location>
</feature>
<evidence type="ECO:0000256" key="1">
    <source>
        <dbReference type="ARBA" id="ARBA00004141"/>
    </source>
</evidence>
<dbReference type="Proteomes" id="UP000321534">
    <property type="component" value="Unassembled WGS sequence"/>
</dbReference>
<organism evidence="8 9">
    <name type="scientific">Terrabacter aerolatus</name>
    <dbReference type="NCBI Taxonomy" id="422442"/>
    <lineage>
        <taxon>Bacteria</taxon>
        <taxon>Bacillati</taxon>
        <taxon>Actinomycetota</taxon>
        <taxon>Actinomycetes</taxon>
        <taxon>Micrococcales</taxon>
        <taxon>Intrasporangiaceae</taxon>
        <taxon>Terrabacter</taxon>
    </lineage>
</organism>
<evidence type="ECO:0000256" key="5">
    <source>
        <dbReference type="SAM" id="MobiDB-lite"/>
    </source>
</evidence>
<evidence type="ECO:0000256" key="4">
    <source>
        <dbReference type="ARBA" id="ARBA00023136"/>
    </source>
</evidence>
<gene>
    <name evidence="8" type="ORF">TAE01_29720</name>
</gene>
<comment type="caution">
    <text evidence="8">The sequence shown here is derived from an EMBL/GenBank/DDBJ whole genome shotgun (WGS) entry which is preliminary data.</text>
</comment>
<feature type="transmembrane region" description="Helical" evidence="6">
    <location>
        <begin position="56"/>
        <end position="75"/>
    </location>
</feature>
<comment type="subcellular location">
    <subcellularLocation>
        <location evidence="1">Membrane</location>
        <topology evidence="1">Multi-pass membrane protein</topology>
    </subcellularLocation>
</comment>
<keyword evidence="2 6" id="KW-0812">Transmembrane</keyword>
<dbReference type="AlphaFoldDB" id="A0A512D3Y1"/>
<keyword evidence="9" id="KW-1185">Reference proteome</keyword>
<evidence type="ECO:0000313" key="9">
    <source>
        <dbReference type="Proteomes" id="UP000321534"/>
    </source>
</evidence>
<dbReference type="Pfam" id="PF09685">
    <property type="entry name" value="MamF_MmsF"/>
    <property type="match status" value="1"/>
</dbReference>
<protein>
    <recommendedName>
        <fullName evidence="7">DUF2510 domain-containing protein</fullName>
    </recommendedName>
</protein>
<proteinExistence type="predicted"/>
<sequence>MAYDAPRPDDPSLQPPSPPPGWYPDPSGQLRWWDGYSWTATTMPQTMPQPRSDTTWAVLSHVSFLVLPVIAPLVIRLTAGKEDPFVKHHATEALNVQILFTVVWNVLIGSLIVATATANPDDVNPPALLFVAFPLAFLAGATVLGMSIRGAVQASRRVWWRYPLSIRFVRGARRSEA</sequence>
<feature type="compositionally biased region" description="Pro residues" evidence="5">
    <location>
        <begin position="13"/>
        <end position="22"/>
    </location>
</feature>
<feature type="compositionally biased region" description="Basic and acidic residues" evidence="5">
    <location>
        <begin position="1"/>
        <end position="10"/>
    </location>
</feature>
<keyword evidence="4 6" id="KW-0472">Membrane</keyword>
<reference evidence="8 9" key="1">
    <citation type="submission" date="2019-07" db="EMBL/GenBank/DDBJ databases">
        <title>Whole genome shotgun sequence of Terrabacter aerolatus NBRC 106305.</title>
        <authorList>
            <person name="Hosoyama A."/>
            <person name="Uohara A."/>
            <person name="Ohji S."/>
            <person name="Ichikawa N."/>
        </authorList>
    </citation>
    <scope>NUCLEOTIDE SEQUENCE [LARGE SCALE GENOMIC DNA]</scope>
    <source>
        <strain evidence="8 9">NBRC 106305</strain>
    </source>
</reference>
<evidence type="ECO:0000256" key="2">
    <source>
        <dbReference type="ARBA" id="ARBA00022692"/>
    </source>
</evidence>
<evidence type="ECO:0000256" key="3">
    <source>
        <dbReference type="ARBA" id="ARBA00022989"/>
    </source>
</evidence>
<dbReference type="EMBL" id="BJYX01000017">
    <property type="protein sequence ID" value="GEO31162.1"/>
    <property type="molecule type" value="Genomic_DNA"/>
</dbReference>
<feature type="region of interest" description="Disordered" evidence="5">
    <location>
        <begin position="1"/>
        <end position="22"/>
    </location>
</feature>
<accession>A0A512D3Y1</accession>